<comment type="caution">
    <text evidence="1">The sequence shown here is derived from an EMBL/GenBank/DDBJ whole genome shotgun (WGS) entry which is preliminary data.</text>
</comment>
<dbReference type="Proteomes" id="UP000183700">
    <property type="component" value="Unassembled WGS sequence"/>
</dbReference>
<reference evidence="1 2" key="1">
    <citation type="submission" date="2014-12" db="EMBL/GenBank/DDBJ databases">
        <title>Draft genome sequences of 29 type strains of Enterococci.</title>
        <authorList>
            <person name="Zhong Z."/>
            <person name="Sun Z."/>
            <person name="Liu W."/>
            <person name="Zhang W."/>
            <person name="Zhang H."/>
        </authorList>
    </citation>
    <scope>NUCLEOTIDE SEQUENCE [LARGE SCALE GENOMIC DNA]</scope>
    <source>
        <strain evidence="1 2">DSM 22802</strain>
    </source>
</reference>
<proteinExistence type="predicted"/>
<organism evidence="1 2">
    <name type="scientific">Enterococcus devriesei</name>
    <dbReference type="NCBI Taxonomy" id="319970"/>
    <lineage>
        <taxon>Bacteria</taxon>
        <taxon>Bacillati</taxon>
        <taxon>Bacillota</taxon>
        <taxon>Bacilli</taxon>
        <taxon>Lactobacillales</taxon>
        <taxon>Enterococcaceae</taxon>
        <taxon>Enterococcus</taxon>
    </lineage>
</organism>
<accession>A0A1L8SUZ6</accession>
<gene>
    <name evidence="1" type="ORF">RV00_GL002061</name>
</gene>
<protein>
    <submittedName>
        <fullName evidence="1">Uncharacterized protein</fullName>
    </submittedName>
</protein>
<dbReference type="AlphaFoldDB" id="A0A1L8SUZ6"/>
<sequence>MKVISKNPTYKSSFVNKILLKNDHFRFGAIIFGLNSPP</sequence>
<evidence type="ECO:0000313" key="1">
    <source>
        <dbReference type="EMBL" id="OJG35917.1"/>
    </source>
</evidence>
<keyword evidence="2" id="KW-1185">Reference proteome</keyword>
<name>A0A1L8SUZ6_9ENTE</name>
<dbReference type="EMBL" id="JXKM01000004">
    <property type="protein sequence ID" value="OJG35917.1"/>
    <property type="molecule type" value="Genomic_DNA"/>
</dbReference>
<evidence type="ECO:0000313" key="2">
    <source>
        <dbReference type="Proteomes" id="UP000183700"/>
    </source>
</evidence>